<evidence type="ECO:0000313" key="1">
    <source>
        <dbReference type="EMBL" id="QZA77601.1"/>
    </source>
</evidence>
<proteinExistence type="predicted"/>
<protein>
    <recommendedName>
        <fullName evidence="3">Apea-like HEPN domain-containing protein</fullName>
    </recommendedName>
</protein>
<dbReference type="EMBL" id="CP081150">
    <property type="protein sequence ID" value="QZA77601.1"/>
    <property type="molecule type" value="Genomic_DNA"/>
</dbReference>
<sequence>MKSEYLITFEAKDSFCTTVKKFKSLISSHAEISFKNGDVIVYKECEFSYQLAQGTLTDSSIYYDLILEDSKNENHEKYKQLAREIRTICTRSSGRQIIILHDGIGEEYCIQGYPTIYKTENLMRKLIAKFMAISIGYDWSDNATPKEVLDSVRSEGKKEKTNFLQEVDFIQLSNFLFKKYSKADSLRFIESIKEKEENETISVKDLKQYIPFTNWERYFSIKVNCDSEYLKTKWERLYDYRCKIAHCKGITKSELDDLQQISKDLCEKIQSALDSIGDLHIEDADREELAENLSGTANSNVAEFITKYNKLQSIVYTACILSSNENDIFEKHKTNHSNILMQCRYLYANKKVIPKETMESITNAQRFRNKIVHGVGIVELSESELVEESNKIDEVLEELSNISYETLVNLKGVDYKNSNMQAEI</sequence>
<dbReference type="Proteomes" id="UP000825679">
    <property type="component" value="Chromosome"/>
</dbReference>
<organism evidence="1 2">
    <name type="scientific">Deefgea tanakiae</name>
    <dbReference type="NCBI Taxonomy" id="2865840"/>
    <lineage>
        <taxon>Bacteria</taxon>
        <taxon>Pseudomonadati</taxon>
        <taxon>Pseudomonadota</taxon>
        <taxon>Betaproteobacteria</taxon>
        <taxon>Neisseriales</taxon>
        <taxon>Chitinibacteraceae</taxon>
        <taxon>Deefgea</taxon>
    </lineage>
</organism>
<evidence type="ECO:0008006" key="3">
    <source>
        <dbReference type="Google" id="ProtNLM"/>
    </source>
</evidence>
<dbReference type="RefSeq" id="WP_221005982.1">
    <property type="nucleotide sequence ID" value="NZ_CP081150.1"/>
</dbReference>
<name>A0ABX8Z4V7_9NEIS</name>
<accession>A0ABX8Z4V7</accession>
<reference evidence="1 2" key="1">
    <citation type="submission" date="2021-08" db="EMBL/GenBank/DDBJ databases">
        <title>complete genome sequencing of Deefgea sp. D25.</title>
        <authorList>
            <person name="Bae J.-W."/>
            <person name="Gim D.-H."/>
        </authorList>
    </citation>
    <scope>NUCLEOTIDE SEQUENCE [LARGE SCALE GENOMIC DNA]</scope>
    <source>
        <strain evidence="1 2">D25</strain>
    </source>
</reference>
<evidence type="ECO:0000313" key="2">
    <source>
        <dbReference type="Proteomes" id="UP000825679"/>
    </source>
</evidence>
<gene>
    <name evidence="1" type="ORF">K4H28_15195</name>
</gene>
<keyword evidence="2" id="KW-1185">Reference proteome</keyword>